<name>A0A1I6VCP9_9RHOB</name>
<keyword evidence="3 5" id="KW-0808">Transferase</keyword>
<organism evidence="5 6">
    <name type="scientific">Sulfitobacter marinus</name>
    <dbReference type="NCBI Taxonomy" id="394264"/>
    <lineage>
        <taxon>Bacteria</taxon>
        <taxon>Pseudomonadati</taxon>
        <taxon>Pseudomonadota</taxon>
        <taxon>Alphaproteobacteria</taxon>
        <taxon>Rhodobacterales</taxon>
        <taxon>Roseobacteraceae</taxon>
        <taxon>Sulfitobacter</taxon>
    </lineage>
</organism>
<sequence>MTAVEATDNRDQITFVSVDSAPKKFAGPVSQLRAPAMLAVFCVISAVLLWLVNTPTGSVMFPNCDIVFSPYEGRHAVAVRIFIISFFISFAVFSSAGWKGKTLFAFDLVLTYGFVCGIFDLANAVLEDTLSVAYSLHFSAFLSGLLGFAVYSFKLLERGRMPMRIRIEHRPTSNKKALLRLAVVTLIAALVSASLGSMDLWIVQEMRRLTLLGGIGPGVFLFLPTLFAQLYILAIYDVKTAKRADFRPPVSIIVPAHNEQYIIENTIKAMDKAAAHYRGEVHILIMNNNSTDETESIARETLAACRAAKGRVINVPKPGKSNALNAGLDATETEFLVRVDADTLVGEDNLTRAMAYFSDPTVGVVGGVPVPPGGALFDRARLLEVLVKHGFYSVAMGAVNGVVGIPGMFVVYRTEHPRYLGGFVEGMNGEDTDISLRIGELGFRSVVDPKLRYVSEVPSSYAHMREQRMRWFRSIYHISSRCRDLIYSDWMTLRGKMILPYMLINSGRRAMLVPLILFGCIEYGFGFNPDSPLVWQSIVAVTTGAPAIIAVISSFLNGVPKGVICLPEYLIFRILRAYFTLESMMSILIKTEGENLEIAFKRDIVPSTPLRVA</sequence>
<feature type="transmembrane region" description="Helical" evidence="4">
    <location>
        <begin position="215"/>
        <end position="236"/>
    </location>
</feature>
<dbReference type="InterPro" id="IPR029044">
    <property type="entry name" value="Nucleotide-diphossugar_trans"/>
</dbReference>
<accession>A0A1I6VCP9</accession>
<dbReference type="RefSeq" id="WP_093917416.1">
    <property type="nucleotide sequence ID" value="NZ_FPAJ01000006.1"/>
</dbReference>
<dbReference type="GO" id="GO:0016757">
    <property type="term" value="F:glycosyltransferase activity"/>
    <property type="evidence" value="ECO:0007669"/>
    <property type="project" value="UniProtKB-KW"/>
</dbReference>
<feature type="transmembrane region" description="Helical" evidence="4">
    <location>
        <begin position="77"/>
        <end position="96"/>
    </location>
</feature>
<evidence type="ECO:0000313" key="5">
    <source>
        <dbReference type="EMBL" id="SFT11523.1"/>
    </source>
</evidence>
<dbReference type="OrthoDB" id="5291101at2"/>
<dbReference type="PANTHER" id="PTHR43630">
    <property type="entry name" value="POLY-BETA-1,6-N-ACETYL-D-GLUCOSAMINE SYNTHASE"/>
    <property type="match status" value="1"/>
</dbReference>
<dbReference type="EMBL" id="FPAJ01000006">
    <property type="protein sequence ID" value="SFT11523.1"/>
    <property type="molecule type" value="Genomic_DNA"/>
</dbReference>
<comment type="similarity">
    <text evidence="1">Belongs to the glycosyltransferase 2 family.</text>
</comment>
<keyword evidence="6" id="KW-1185">Reference proteome</keyword>
<dbReference type="Pfam" id="PF13641">
    <property type="entry name" value="Glyco_tranf_2_3"/>
    <property type="match status" value="1"/>
</dbReference>
<feature type="transmembrane region" description="Helical" evidence="4">
    <location>
        <begin position="177"/>
        <end position="195"/>
    </location>
</feature>
<dbReference type="AlphaFoldDB" id="A0A1I6VCP9"/>
<feature type="transmembrane region" description="Helical" evidence="4">
    <location>
        <begin position="132"/>
        <end position="156"/>
    </location>
</feature>
<dbReference type="Gene3D" id="3.90.550.10">
    <property type="entry name" value="Spore Coat Polysaccharide Biosynthesis Protein SpsA, Chain A"/>
    <property type="match status" value="1"/>
</dbReference>
<evidence type="ECO:0000256" key="3">
    <source>
        <dbReference type="ARBA" id="ARBA00022679"/>
    </source>
</evidence>
<feature type="transmembrane region" description="Helical" evidence="4">
    <location>
        <begin position="32"/>
        <end position="52"/>
    </location>
</feature>
<keyword evidence="4" id="KW-1133">Transmembrane helix</keyword>
<evidence type="ECO:0000256" key="4">
    <source>
        <dbReference type="SAM" id="Phobius"/>
    </source>
</evidence>
<evidence type="ECO:0000313" key="6">
    <source>
        <dbReference type="Proteomes" id="UP000199239"/>
    </source>
</evidence>
<reference evidence="6" key="1">
    <citation type="submission" date="2016-10" db="EMBL/GenBank/DDBJ databases">
        <authorList>
            <person name="Varghese N."/>
            <person name="Submissions S."/>
        </authorList>
    </citation>
    <scope>NUCLEOTIDE SEQUENCE [LARGE SCALE GENOMIC DNA]</scope>
    <source>
        <strain evidence="6">DSM 23422</strain>
    </source>
</reference>
<evidence type="ECO:0000256" key="1">
    <source>
        <dbReference type="ARBA" id="ARBA00006739"/>
    </source>
</evidence>
<evidence type="ECO:0000256" key="2">
    <source>
        <dbReference type="ARBA" id="ARBA00022676"/>
    </source>
</evidence>
<dbReference type="STRING" id="394264.SAMN04488040_3235"/>
<dbReference type="SUPFAM" id="SSF53448">
    <property type="entry name" value="Nucleotide-diphospho-sugar transferases"/>
    <property type="match status" value="1"/>
</dbReference>
<feature type="transmembrane region" description="Helical" evidence="4">
    <location>
        <begin position="533"/>
        <end position="556"/>
    </location>
</feature>
<keyword evidence="2" id="KW-0328">Glycosyltransferase</keyword>
<protein>
    <submittedName>
        <fullName evidence="5">Glycosyltransferase, catalytic subunit of cellulose synthase and poly-beta-1,6-N-acetylglucosamine synthase</fullName>
    </submittedName>
</protein>
<dbReference type="CDD" id="cd06423">
    <property type="entry name" value="CESA_like"/>
    <property type="match status" value="1"/>
</dbReference>
<feature type="transmembrane region" description="Helical" evidence="4">
    <location>
        <begin position="103"/>
        <end position="126"/>
    </location>
</feature>
<dbReference type="PANTHER" id="PTHR43630:SF1">
    <property type="entry name" value="POLY-BETA-1,6-N-ACETYL-D-GLUCOSAMINE SYNTHASE"/>
    <property type="match status" value="1"/>
</dbReference>
<gene>
    <name evidence="5" type="ORF">SAMN04488040_3235</name>
</gene>
<keyword evidence="4" id="KW-0472">Membrane</keyword>
<dbReference type="Proteomes" id="UP000199239">
    <property type="component" value="Unassembled WGS sequence"/>
</dbReference>
<feature type="transmembrane region" description="Helical" evidence="4">
    <location>
        <begin position="510"/>
        <end position="527"/>
    </location>
</feature>
<proteinExistence type="inferred from homology"/>
<keyword evidence="4" id="KW-0812">Transmembrane</keyword>